<evidence type="ECO:0000256" key="1">
    <source>
        <dbReference type="ARBA" id="ARBA00023015"/>
    </source>
</evidence>
<dbReference type="eggNOG" id="COG1609">
    <property type="taxonomic scope" value="Bacteria"/>
</dbReference>
<gene>
    <name evidence="5" type="ORF">PTD2_18715</name>
</gene>
<dbReference type="HOGENOM" id="CLU_037628_6_2_6"/>
<dbReference type="PANTHER" id="PTHR30146">
    <property type="entry name" value="LACI-RELATED TRANSCRIPTIONAL REPRESSOR"/>
    <property type="match status" value="1"/>
</dbReference>
<dbReference type="InterPro" id="IPR028082">
    <property type="entry name" value="Peripla_BP_I"/>
</dbReference>
<proteinExistence type="predicted"/>
<dbReference type="InterPro" id="IPR000843">
    <property type="entry name" value="HTH_LacI"/>
</dbReference>
<evidence type="ECO:0000256" key="3">
    <source>
        <dbReference type="ARBA" id="ARBA00023163"/>
    </source>
</evidence>
<reference evidence="5 6" key="1">
    <citation type="submission" date="2006-02" db="EMBL/GenBank/DDBJ databases">
        <authorList>
            <person name="Moran M.A."/>
            <person name="Kjelleberg S."/>
            <person name="Egan S."/>
            <person name="Saunders N."/>
            <person name="Thomas T."/>
            <person name="Ferriera S."/>
            <person name="Johnson J."/>
            <person name="Kravitz S."/>
            <person name="Halpern A."/>
            <person name="Remington K."/>
            <person name="Beeson K."/>
            <person name="Tran B."/>
            <person name="Rogers Y.-H."/>
            <person name="Friedman R."/>
            <person name="Venter J.C."/>
        </authorList>
    </citation>
    <scope>NUCLEOTIDE SEQUENCE [LARGE SCALE GENOMIC DNA]</scope>
    <source>
        <strain evidence="5 6">D2</strain>
    </source>
</reference>
<dbReference type="AlphaFoldDB" id="A4CBZ6"/>
<dbReference type="PANTHER" id="PTHR30146:SF120">
    <property type="entry name" value="ALANINE RACEMASE"/>
    <property type="match status" value="1"/>
</dbReference>
<protein>
    <submittedName>
        <fullName evidence="5">Putative transcriptional regulator, LacI family protein</fullName>
    </submittedName>
</protein>
<evidence type="ECO:0000313" key="5">
    <source>
        <dbReference type="EMBL" id="EAR27883.1"/>
    </source>
</evidence>
<keyword evidence="1" id="KW-0805">Transcription regulation</keyword>
<dbReference type="Gene3D" id="1.10.260.40">
    <property type="entry name" value="lambda repressor-like DNA-binding domains"/>
    <property type="match status" value="1"/>
</dbReference>
<dbReference type="Pfam" id="PF00356">
    <property type="entry name" value="LacI"/>
    <property type="match status" value="1"/>
</dbReference>
<dbReference type="SUPFAM" id="SSF53822">
    <property type="entry name" value="Periplasmic binding protein-like I"/>
    <property type="match status" value="1"/>
</dbReference>
<keyword evidence="2" id="KW-0238">DNA-binding</keyword>
<feature type="domain" description="HTH lacI-type" evidence="4">
    <location>
        <begin position="5"/>
        <end position="59"/>
    </location>
</feature>
<dbReference type="EMBL" id="AAOH01000005">
    <property type="protein sequence ID" value="EAR27883.1"/>
    <property type="molecule type" value="Genomic_DNA"/>
</dbReference>
<dbReference type="InterPro" id="IPR046335">
    <property type="entry name" value="LacI/GalR-like_sensor"/>
</dbReference>
<evidence type="ECO:0000259" key="4">
    <source>
        <dbReference type="PROSITE" id="PS50932"/>
    </source>
</evidence>
<dbReference type="Proteomes" id="UP000006201">
    <property type="component" value="Unassembled WGS sequence"/>
</dbReference>
<dbReference type="InterPro" id="IPR010982">
    <property type="entry name" value="Lambda_DNA-bd_dom_sf"/>
</dbReference>
<keyword evidence="3" id="KW-0804">Transcription</keyword>
<dbReference type="OrthoDB" id="5681588at2"/>
<dbReference type="PROSITE" id="PS50932">
    <property type="entry name" value="HTH_LACI_2"/>
    <property type="match status" value="1"/>
</dbReference>
<dbReference type="SMART" id="SM00354">
    <property type="entry name" value="HTH_LACI"/>
    <property type="match status" value="1"/>
</dbReference>
<evidence type="ECO:0000256" key="2">
    <source>
        <dbReference type="ARBA" id="ARBA00023125"/>
    </source>
</evidence>
<dbReference type="STRING" id="87626.PTD2_18715"/>
<dbReference type="CDD" id="cd06295">
    <property type="entry name" value="PBP1_CelR"/>
    <property type="match status" value="1"/>
</dbReference>
<dbReference type="GO" id="GO:0000976">
    <property type="term" value="F:transcription cis-regulatory region binding"/>
    <property type="evidence" value="ECO:0007669"/>
    <property type="project" value="TreeGrafter"/>
</dbReference>
<name>A4CBZ6_9GAMM</name>
<accession>A4CBZ6</accession>
<dbReference type="SUPFAM" id="SSF47413">
    <property type="entry name" value="lambda repressor-like DNA-binding domains"/>
    <property type="match status" value="1"/>
</dbReference>
<keyword evidence="6" id="KW-1185">Reference proteome</keyword>
<dbReference type="CDD" id="cd01392">
    <property type="entry name" value="HTH_LacI"/>
    <property type="match status" value="1"/>
</dbReference>
<organism evidence="5 6">
    <name type="scientific">Pseudoalteromonas tunicata D2</name>
    <dbReference type="NCBI Taxonomy" id="87626"/>
    <lineage>
        <taxon>Bacteria</taxon>
        <taxon>Pseudomonadati</taxon>
        <taxon>Pseudomonadota</taxon>
        <taxon>Gammaproteobacteria</taxon>
        <taxon>Alteromonadales</taxon>
        <taxon>Pseudoalteromonadaceae</taxon>
        <taxon>Pseudoalteromonas</taxon>
    </lineage>
</organism>
<dbReference type="GO" id="GO:0003700">
    <property type="term" value="F:DNA-binding transcription factor activity"/>
    <property type="evidence" value="ECO:0007669"/>
    <property type="project" value="TreeGrafter"/>
</dbReference>
<dbReference type="Gene3D" id="3.40.50.2300">
    <property type="match status" value="2"/>
</dbReference>
<comment type="caution">
    <text evidence="5">The sequence shown here is derived from an EMBL/GenBank/DDBJ whole genome shotgun (WGS) entry which is preliminary data.</text>
</comment>
<sequence length="339" mass="37142">MKGKATSFDIAHYAGVSQSTVSRALRNSPLVNEETRKKVQEVAKQLNYKVDKNASNLRTQQSSTLALLLFEDPTADDSQINPFFLAMLGSITRACARAGYDLLVSFQQASEDWHADYEDSHRADGLILLGYGDFIDYQEKLDKLMSTATHFVCWGAQVAGHPDLSLSCDNEQGGRLAAEHLISLNRTHCAFIGDASEHSPEFNARFNGFKGVFTEHGFTIDNRKIANAISTDESGYHATKSLISNNVQFNALFAASDLIAIGAIRALKEANLRVPEDVAVIGFDDIPMASFINPPLTTISQSTSKAGEMLVENLLKLIAGQPVEHKVLLPELVIRQSCH</sequence>
<evidence type="ECO:0000313" key="6">
    <source>
        <dbReference type="Proteomes" id="UP000006201"/>
    </source>
</evidence>
<dbReference type="RefSeq" id="WP_009839715.1">
    <property type="nucleotide sequence ID" value="NZ_CH959301.1"/>
</dbReference>
<dbReference type="Pfam" id="PF13377">
    <property type="entry name" value="Peripla_BP_3"/>
    <property type="match status" value="1"/>
</dbReference>